<dbReference type="RefSeq" id="WP_039139486.1">
    <property type="nucleotide sequence ID" value="NZ_JSVC01000010.1"/>
</dbReference>
<dbReference type="PANTHER" id="PTHR43080">
    <property type="entry name" value="CBS DOMAIN-CONTAINING PROTEIN CBSX3, MITOCHONDRIAL"/>
    <property type="match status" value="1"/>
</dbReference>
<evidence type="ECO:0000256" key="1">
    <source>
        <dbReference type="ARBA" id="ARBA00023122"/>
    </source>
</evidence>
<organism evidence="4 5">
    <name type="scientific">Flavihumibacter solisilvae</name>
    <dbReference type="NCBI Taxonomy" id="1349421"/>
    <lineage>
        <taxon>Bacteria</taxon>
        <taxon>Pseudomonadati</taxon>
        <taxon>Bacteroidota</taxon>
        <taxon>Chitinophagia</taxon>
        <taxon>Chitinophagales</taxon>
        <taxon>Chitinophagaceae</taxon>
        <taxon>Flavihumibacter</taxon>
    </lineage>
</organism>
<dbReference type="AlphaFoldDB" id="A0A0C1LHG7"/>
<dbReference type="PROSITE" id="PS51371">
    <property type="entry name" value="CBS"/>
    <property type="match status" value="1"/>
</dbReference>
<dbReference type="InterPro" id="IPR051257">
    <property type="entry name" value="Diverse_CBS-Domain"/>
</dbReference>
<gene>
    <name evidence="4" type="ORF">OI18_09925</name>
</gene>
<dbReference type="OrthoDB" id="1523762at2"/>
<evidence type="ECO:0000259" key="3">
    <source>
        <dbReference type="PROSITE" id="PS51371"/>
    </source>
</evidence>
<accession>A0A0C1LHG7</accession>
<keyword evidence="5" id="KW-1185">Reference proteome</keyword>
<dbReference type="SMART" id="SM00116">
    <property type="entry name" value="CBS"/>
    <property type="match status" value="2"/>
</dbReference>
<name>A0A0C1LHG7_9BACT</name>
<proteinExistence type="predicted"/>
<dbReference type="Gene3D" id="3.10.580.10">
    <property type="entry name" value="CBS-domain"/>
    <property type="match status" value="1"/>
</dbReference>
<reference evidence="4 5" key="1">
    <citation type="submission" date="2014-11" db="EMBL/GenBank/DDBJ databases">
        <title>Genome sequence of Flavihumibacter solisilvae 3-3.</title>
        <authorList>
            <person name="Zhou G."/>
            <person name="Li M."/>
            <person name="Wang G."/>
        </authorList>
    </citation>
    <scope>NUCLEOTIDE SEQUENCE [LARGE SCALE GENOMIC DNA]</scope>
    <source>
        <strain evidence="4 5">3-3</strain>
    </source>
</reference>
<dbReference type="Pfam" id="PF00571">
    <property type="entry name" value="CBS"/>
    <property type="match status" value="1"/>
</dbReference>
<dbReference type="InterPro" id="IPR000644">
    <property type="entry name" value="CBS_dom"/>
</dbReference>
<protein>
    <recommendedName>
        <fullName evidence="3">CBS domain-containing protein</fullName>
    </recommendedName>
</protein>
<evidence type="ECO:0000313" key="4">
    <source>
        <dbReference type="EMBL" id="KIC94783.1"/>
    </source>
</evidence>
<dbReference type="PANTHER" id="PTHR43080:SF2">
    <property type="entry name" value="CBS DOMAIN-CONTAINING PROTEIN"/>
    <property type="match status" value="1"/>
</dbReference>
<dbReference type="STRING" id="1349421.OI18_09925"/>
<evidence type="ECO:0000256" key="2">
    <source>
        <dbReference type="PROSITE-ProRule" id="PRU00703"/>
    </source>
</evidence>
<dbReference type="EMBL" id="JSVC01000010">
    <property type="protein sequence ID" value="KIC94783.1"/>
    <property type="molecule type" value="Genomic_DNA"/>
</dbReference>
<sequence>MINKDLISASLPVLSPKDPVYKALQLMDDSNVIHLPVVMDEKFLGLIAEGDLLNVEDDSYLVESLAGNISKVRVSPSGHFTEAVQLANEYGLEVVPVTEHDLQWVGAIVATDLLKFTGHMIGADEPGGIIVLEMDKRNFAFSEIYKLVETNDAQITQLNTNYDNSLGVLYVTLKINKFELSDIVATFQRYEYQVRYYFGEEQYENELRSNYDHLMNYLNL</sequence>
<dbReference type="InterPro" id="IPR046342">
    <property type="entry name" value="CBS_dom_sf"/>
</dbReference>
<evidence type="ECO:0000313" key="5">
    <source>
        <dbReference type="Proteomes" id="UP000031408"/>
    </source>
</evidence>
<dbReference type="Proteomes" id="UP000031408">
    <property type="component" value="Unassembled WGS sequence"/>
</dbReference>
<feature type="domain" description="CBS" evidence="3">
    <location>
        <begin position="7"/>
        <end position="64"/>
    </location>
</feature>
<dbReference type="SUPFAM" id="SSF54631">
    <property type="entry name" value="CBS-domain pair"/>
    <property type="match status" value="1"/>
</dbReference>
<keyword evidence="1 2" id="KW-0129">CBS domain</keyword>
<comment type="caution">
    <text evidence="4">The sequence shown here is derived from an EMBL/GenBank/DDBJ whole genome shotgun (WGS) entry which is preliminary data.</text>
</comment>